<evidence type="ECO:0000313" key="1">
    <source>
        <dbReference type="EMBL" id="ELS63461.1"/>
    </source>
</evidence>
<gene>
    <name evidence="1" type="ORF">BSI_08520</name>
</gene>
<organism evidence="1 2">
    <name type="scientific">Bacillus inaquosorum KCTC 13429</name>
    <dbReference type="NCBI Taxonomy" id="1236548"/>
    <lineage>
        <taxon>Bacteria</taxon>
        <taxon>Bacillati</taxon>
        <taxon>Bacillota</taxon>
        <taxon>Bacilli</taxon>
        <taxon>Bacillales</taxon>
        <taxon>Bacillaceae</taxon>
        <taxon>Bacillus</taxon>
    </lineage>
</organism>
<dbReference type="EMBL" id="AMXN01000001">
    <property type="protein sequence ID" value="ELS63461.1"/>
    <property type="molecule type" value="Genomic_DNA"/>
</dbReference>
<comment type="caution">
    <text evidence="1">The sequence shown here is derived from an EMBL/GenBank/DDBJ whole genome shotgun (WGS) entry which is preliminary data.</text>
</comment>
<name>A0A9W5LML0_9BACI</name>
<protein>
    <submittedName>
        <fullName evidence="1">Uncharacterized protein</fullName>
    </submittedName>
</protein>
<proteinExistence type="predicted"/>
<sequence length="41" mass="4988">MFSTFNVYEWQAPFALFLCSITEKDTIFYEKEGRAGRWKIY</sequence>
<reference evidence="1 2" key="1">
    <citation type="journal article" date="2014" name="Syst. Appl. Microbiol.">
        <title>Genomic insights into the taxonomic status of the three subspecies of Bacillus subtilis.</title>
        <authorList>
            <person name="Yi H."/>
            <person name="Chun J."/>
            <person name="Cha C.J."/>
        </authorList>
    </citation>
    <scope>NUCLEOTIDE SEQUENCE [LARGE SCALE GENOMIC DNA]</scope>
    <source>
        <strain evidence="1 2">KCTC 13429</strain>
    </source>
</reference>
<accession>A0A9W5LML0</accession>
<evidence type="ECO:0000313" key="2">
    <source>
        <dbReference type="Proteomes" id="UP000011182"/>
    </source>
</evidence>
<dbReference type="AlphaFoldDB" id="A0A9W5LML0"/>
<keyword evidence="2" id="KW-1185">Reference proteome</keyword>
<dbReference type="Proteomes" id="UP000011182">
    <property type="component" value="Unassembled WGS sequence"/>
</dbReference>